<name>A0ABU9BGP3_9BURK</name>
<evidence type="ECO:0000259" key="7">
    <source>
        <dbReference type="PROSITE" id="PS50113"/>
    </source>
</evidence>
<dbReference type="InterPro" id="IPR035965">
    <property type="entry name" value="PAS-like_dom_sf"/>
</dbReference>
<keyword evidence="9" id="KW-0548">Nucleotidyltransferase</keyword>
<feature type="signal peptide" evidence="6">
    <location>
        <begin position="1"/>
        <end position="31"/>
    </location>
</feature>
<dbReference type="Proteomes" id="UP001368500">
    <property type="component" value="Unassembled WGS sequence"/>
</dbReference>
<gene>
    <name evidence="9" type="ORF">AACH11_24460</name>
</gene>
<dbReference type="InterPro" id="IPR043128">
    <property type="entry name" value="Rev_trsase/Diguanyl_cyclase"/>
</dbReference>
<evidence type="ECO:0000256" key="5">
    <source>
        <dbReference type="ARBA" id="ARBA00023136"/>
    </source>
</evidence>
<dbReference type="InterPro" id="IPR000700">
    <property type="entry name" value="PAS-assoc_C"/>
</dbReference>
<dbReference type="Gene3D" id="3.30.450.20">
    <property type="entry name" value="PAS domain"/>
    <property type="match status" value="2"/>
</dbReference>
<protein>
    <submittedName>
        <fullName evidence="9">Diguanylate cyclase</fullName>
        <ecNumber evidence="9">2.7.7.65</ecNumber>
    </submittedName>
</protein>
<dbReference type="Pfam" id="PF00989">
    <property type="entry name" value="PAS"/>
    <property type="match status" value="1"/>
</dbReference>
<dbReference type="PANTHER" id="PTHR44757:SF4">
    <property type="entry name" value="DIGUANYLATE CYCLASE DGCE-RELATED"/>
    <property type="match status" value="1"/>
</dbReference>
<dbReference type="Pfam" id="PF02743">
    <property type="entry name" value="dCache_1"/>
    <property type="match status" value="1"/>
</dbReference>
<proteinExistence type="predicted"/>
<dbReference type="PANTHER" id="PTHR44757">
    <property type="entry name" value="DIGUANYLATE CYCLASE DGCP"/>
    <property type="match status" value="1"/>
</dbReference>
<dbReference type="Pfam" id="PF00990">
    <property type="entry name" value="GGDEF"/>
    <property type="match status" value="1"/>
</dbReference>
<evidence type="ECO:0000256" key="3">
    <source>
        <dbReference type="ARBA" id="ARBA00022692"/>
    </source>
</evidence>
<dbReference type="PROSITE" id="PS50887">
    <property type="entry name" value="GGDEF"/>
    <property type="match status" value="1"/>
</dbReference>
<dbReference type="InterPro" id="IPR000014">
    <property type="entry name" value="PAS"/>
</dbReference>
<dbReference type="EC" id="2.7.7.65" evidence="9"/>
<accession>A0ABU9BGP3</accession>
<dbReference type="SMART" id="SM00267">
    <property type="entry name" value="GGDEF"/>
    <property type="match status" value="1"/>
</dbReference>
<dbReference type="GO" id="GO:0052621">
    <property type="term" value="F:diguanylate cyclase activity"/>
    <property type="evidence" value="ECO:0007669"/>
    <property type="project" value="UniProtKB-EC"/>
</dbReference>
<dbReference type="NCBIfam" id="TIGR00254">
    <property type="entry name" value="GGDEF"/>
    <property type="match status" value="1"/>
</dbReference>
<dbReference type="InterPro" id="IPR000160">
    <property type="entry name" value="GGDEF_dom"/>
</dbReference>
<dbReference type="InterPro" id="IPR013767">
    <property type="entry name" value="PAS_fold"/>
</dbReference>
<reference evidence="9 10" key="1">
    <citation type="submission" date="2024-04" db="EMBL/GenBank/DDBJ databases">
        <title>Novel species of the genus Ideonella isolated from streams.</title>
        <authorList>
            <person name="Lu H."/>
        </authorList>
    </citation>
    <scope>NUCLEOTIDE SEQUENCE [LARGE SCALE GENOMIC DNA]</scope>
    <source>
        <strain evidence="9 10">BYS139W</strain>
    </source>
</reference>
<keyword evidence="6" id="KW-0732">Signal</keyword>
<dbReference type="SUPFAM" id="SSF55785">
    <property type="entry name" value="PYP-like sensor domain (PAS domain)"/>
    <property type="match status" value="1"/>
</dbReference>
<dbReference type="CDD" id="cd12914">
    <property type="entry name" value="PDC1_DGC_like"/>
    <property type="match status" value="1"/>
</dbReference>
<dbReference type="PROSITE" id="PS50113">
    <property type="entry name" value="PAC"/>
    <property type="match status" value="1"/>
</dbReference>
<dbReference type="InterPro" id="IPR029787">
    <property type="entry name" value="Nucleotide_cyclase"/>
</dbReference>
<dbReference type="RefSeq" id="WP_341376907.1">
    <property type="nucleotide sequence ID" value="NZ_JBBUTF010000041.1"/>
</dbReference>
<keyword evidence="5" id="KW-0472">Membrane</keyword>
<dbReference type="SUPFAM" id="SSF55073">
    <property type="entry name" value="Nucleotide cyclase"/>
    <property type="match status" value="1"/>
</dbReference>
<dbReference type="InterPro" id="IPR052155">
    <property type="entry name" value="Biofilm_reg_signaling"/>
</dbReference>
<keyword evidence="3" id="KW-0812">Transmembrane</keyword>
<dbReference type="InterPro" id="IPR001610">
    <property type="entry name" value="PAC"/>
</dbReference>
<comment type="subcellular location">
    <subcellularLocation>
        <location evidence="1">Cell membrane</location>
        <topology evidence="1">Multi-pass membrane protein</topology>
    </subcellularLocation>
</comment>
<feature type="domain" description="PAC" evidence="7">
    <location>
        <begin position="427"/>
        <end position="481"/>
    </location>
</feature>
<comment type="caution">
    <text evidence="9">The sequence shown here is derived from an EMBL/GenBank/DDBJ whole genome shotgun (WGS) entry which is preliminary data.</text>
</comment>
<evidence type="ECO:0000256" key="1">
    <source>
        <dbReference type="ARBA" id="ARBA00004651"/>
    </source>
</evidence>
<evidence type="ECO:0000256" key="2">
    <source>
        <dbReference type="ARBA" id="ARBA00022475"/>
    </source>
</evidence>
<dbReference type="EMBL" id="JBBUTF010000041">
    <property type="protein sequence ID" value="MEK8029122.1"/>
    <property type="molecule type" value="Genomic_DNA"/>
</dbReference>
<evidence type="ECO:0000313" key="10">
    <source>
        <dbReference type="Proteomes" id="UP001368500"/>
    </source>
</evidence>
<organism evidence="9 10">
    <name type="scientific">Pseudaquabacterium rugosum</name>
    <dbReference type="NCBI Taxonomy" id="2984194"/>
    <lineage>
        <taxon>Bacteria</taxon>
        <taxon>Pseudomonadati</taxon>
        <taxon>Pseudomonadota</taxon>
        <taxon>Betaproteobacteria</taxon>
        <taxon>Burkholderiales</taxon>
        <taxon>Sphaerotilaceae</taxon>
        <taxon>Pseudaquabacterium</taxon>
    </lineage>
</organism>
<keyword evidence="10" id="KW-1185">Reference proteome</keyword>
<keyword evidence="2" id="KW-1003">Cell membrane</keyword>
<feature type="domain" description="GGDEF" evidence="8">
    <location>
        <begin position="510"/>
        <end position="639"/>
    </location>
</feature>
<dbReference type="CDD" id="cd00130">
    <property type="entry name" value="PAS"/>
    <property type="match status" value="1"/>
</dbReference>
<sequence length="639" mass="68237">MLGRLCGSLKFQIVALAVVAALAAAFGSVTAALAVSQDALRARLLDGERQDRQRTAALLSTKLETLRDTLQGLSQQIPAGRWGDAEALGRLLLGQTALHAQFDTLFVANPQGRILARMAGGRLTPDLPNIGDRAYFRAAMAGDQAVVSEPLQSRISREPIVVLALPVVDGNGAHLGVIGGVLKLQGNSLFSQPLTQAGGPVRDLVITRSGQVLSHSDVHRVLGHARDEPGLATAYARWQADGAPIDTDGQATFSDAHLVSQAGIPLSDWLLVRVLPDTLALAPLAAAQRTARTAALVAGALAALLAGLVAWRAVGPIGQLRDRALRMLDDRREAEAAWPTMRGELGEMSDAFQRLIRLRHEQHLEMQAVLDQADVGLALARDGHFRHVSVRFGELFGLRPEQVVGQPLHLLRGTDEPGLPFVHQGPLDTEQRLCRDDGSVFWARLRARPIGDGQAPEAPQATIWVVADVTAERTQRDRLHWDASHDGLTGLLNRSGFEAQLLKACQTRPASDCLLLADLDRFKAVNDSSGHAAGDALLRGVAQLLRSAVTPGDSVARLGGDEFALLLSGCTPQAAHARAEALRAAVAAYTLDWDGRRHTVGISIGIADLQDRTIDQALRDADAACYAAKRAGRNQVAMA</sequence>
<evidence type="ECO:0000313" key="9">
    <source>
        <dbReference type="EMBL" id="MEK8029122.1"/>
    </source>
</evidence>
<dbReference type="NCBIfam" id="TIGR00229">
    <property type="entry name" value="sensory_box"/>
    <property type="match status" value="1"/>
</dbReference>
<dbReference type="CDD" id="cd01949">
    <property type="entry name" value="GGDEF"/>
    <property type="match status" value="1"/>
</dbReference>
<evidence type="ECO:0000259" key="8">
    <source>
        <dbReference type="PROSITE" id="PS50887"/>
    </source>
</evidence>
<evidence type="ECO:0000256" key="4">
    <source>
        <dbReference type="ARBA" id="ARBA00022989"/>
    </source>
</evidence>
<dbReference type="Gene3D" id="3.30.70.270">
    <property type="match status" value="1"/>
</dbReference>
<feature type="chain" id="PRO_5045885661" evidence="6">
    <location>
        <begin position="32"/>
        <end position="639"/>
    </location>
</feature>
<keyword evidence="4" id="KW-1133">Transmembrane helix</keyword>
<dbReference type="SMART" id="SM00086">
    <property type="entry name" value="PAC"/>
    <property type="match status" value="1"/>
</dbReference>
<keyword evidence="9" id="KW-0808">Transferase</keyword>
<dbReference type="InterPro" id="IPR033479">
    <property type="entry name" value="dCache_1"/>
</dbReference>
<evidence type="ECO:0000256" key="6">
    <source>
        <dbReference type="SAM" id="SignalP"/>
    </source>
</evidence>